<accession>A0ABP0IML1</accession>
<evidence type="ECO:0000313" key="2">
    <source>
        <dbReference type="Proteomes" id="UP001642464"/>
    </source>
</evidence>
<dbReference type="Proteomes" id="UP001642464">
    <property type="component" value="Unassembled WGS sequence"/>
</dbReference>
<protein>
    <submittedName>
        <fullName evidence="1">Uncharacterized protein</fullName>
    </submittedName>
</protein>
<organism evidence="1 2">
    <name type="scientific">Durusdinium trenchii</name>
    <dbReference type="NCBI Taxonomy" id="1381693"/>
    <lineage>
        <taxon>Eukaryota</taxon>
        <taxon>Sar</taxon>
        <taxon>Alveolata</taxon>
        <taxon>Dinophyceae</taxon>
        <taxon>Suessiales</taxon>
        <taxon>Symbiodiniaceae</taxon>
        <taxon>Durusdinium</taxon>
    </lineage>
</organism>
<keyword evidence="2" id="KW-1185">Reference proteome</keyword>
<evidence type="ECO:0000313" key="1">
    <source>
        <dbReference type="EMBL" id="CAK9003828.1"/>
    </source>
</evidence>
<dbReference type="EMBL" id="CAXAMM010004503">
    <property type="protein sequence ID" value="CAK9003828.1"/>
    <property type="molecule type" value="Genomic_DNA"/>
</dbReference>
<comment type="caution">
    <text evidence="1">The sequence shown here is derived from an EMBL/GenBank/DDBJ whole genome shotgun (WGS) entry which is preliminary data.</text>
</comment>
<name>A0ABP0IML1_9DINO</name>
<sequence length="108" mass="12437">MGCAHAKEGSVEESRMLFDPAQKLGADAEAKIEQINLKQRSSFHTWLEKKRDEKLTPPDRRCHDRHVEALDKFLTKVDGSPERFVEIVGIYRDKSGMKDEEEIAVIRL</sequence>
<gene>
    <name evidence="1" type="ORF">SCF082_LOCUS7921</name>
</gene>
<reference evidence="1 2" key="1">
    <citation type="submission" date="2024-02" db="EMBL/GenBank/DDBJ databases">
        <authorList>
            <person name="Chen Y."/>
            <person name="Shah S."/>
            <person name="Dougan E. K."/>
            <person name="Thang M."/>
            <person name="Chan C."/>
        </authorList>
    </citation>
    <scope>NUCLEOTIDE SEQUENCE [LARGE SCALE GENOMIC DNA]</scope>
</reference>
<proteinExistence type="predicted"/>